<comment type="subcellular location">
    <subcellularLocation>
        <location evidence="1">Nucleus</location>
    </subcellularLocation>
</comment>
<keyword evidence="7" id="KW-0677">Repeat</keyword>
<evidence type="ECO:0000256" key="11">
    <source>
        <dbReference type="SAM" id="MobiDB-lite"/>
    </source>
</evidence>
<dbReference type="SMART" id="SM00468">
    <property type="entry name" value="PreSET"/>
    <property type="match status" value="1"/>
</dbReference>
<keyword evidence="5" id="KW-0949">S-adenosyl-L-methionine</keyword>
<dbReference type="GO" id="GO:0046974">
    <property type="term" value="F:histone H3K9 methyltransferase activity"/>
    <property type="evidence" value="ECO:0007669"/>
    <property type="project" value="TreeGrafter"/>
</dbReference>
<dbReference type="GO" id="GO:0032259">
    <property type="term" value="P:methylation"/>
    <property type="evidence" value="ECO:0007669"/>
    <property type="project" value="UniProtKB-KW"/>
</dbReference>
<evidence type="ECO:0000256" key="10">
    <source>
        <dbReference type="ARBA" id="ARBA00023242"/>
    </source>
</evidence>
<dbReference type="PROSITE" id="PS50867">
    <property type="entry name" value="PRE_SET"/>
    <property type="match status" value="1"/>
</dbReference>
<reference evidence="15" key="1">
    <citation type="submission" date="2022-11" db="UniProtKB">
        <authorList>
            <consortium name="WormBaseParasite"/>
        </authorList>
    </citation>
    <scope>IDENTIFICATION</scope>
</reference>
<keyword evidence="14" id="KW-1185">Reference proteome</keyword>
<evidence type="ECO:0000259" key="13">
    <source>
        <dbReference type="PROSITE" id="PS50982"/>
    </source>
</evidence>
<dbReference type="SUPFAM" id="SSF54171">
    <property type="entry name" value="DNA-binding domain"/>
    <property type="match status" value="1"/>
</dbReference>
<dbReference type="InterPro" id="IPR007728">
    <property type="entry name" value="Pre-SET_dom"/>
</dbReference>
<keyword evidence="4" id="KW-0808">Transferase</keyword>
<keyword evidence="8" id="KW-0862">Zinc</keyword>
<evidence type="ECO:0000313" key="15">
    <source>
        <dbReference type="WBParaSite" id="PSAMB.scaffold482size49770.g6375.t1"/>
    </source>
</evidence>
<sequence>MAMVIDLSALSSAQLLECYVQLRQVDDEMQVLPTADHSHLPTYISLTIDNLNKKVPLGEPSEREAEAVLVYCDGQQDHEDVAQVMTRRGSFISSRDALIAILDSVFIDGRTTSRNAHFSLLPLLKKMALRKTHVDELRTLLTNETDSSIRTIAEEMLLEPTCLMTLLAVLFAEINASALFAELDRGWHELDAVDVQLEMPISSGEIDAAFDEAVRLLEETAGCRSEDEFVMGEANFRALEEKVMEEMEDMNRRQRQFADNFSKCVDQVHGMIAEAPVVVIDDDGGPANLLPAKLKNRADKLVTKAQSGTAAGGGVGDADVEIVDVHKPNAAPRQPWGPTQPLPPLVLGEQCFARPSSNSRTPFRKAVLKAETNDSYTVLFIDDGTAFVVPKTDVAYRHACQYLLEVGMRVLAYATALNTPNGWYSGTVGAQATHANNHQYLIFFDAQCAQYVSMDNVKLMRVQPIINGRLEGRDGWRLAPTTTRDFLQRYLTRYPDWPLVRVRRRKNAPVERIGVEKDGHYYSAMVLEVDRQMALLRFPTANVNVQGCSNWPCAQHKHVDEWIYRGSTRFRSLNDQLGKSLSGGGQNEAFASAATAAVAADDGARRRIARRPMHRRQFELAGAADRIYANRAGEGDDQDASLFEAPAPRAQTARKSSIRSDSGSHGDVEFLSATAKRASALALQKQNMLRFVTESLPPLDVVRSRRRSHPRCAIGCIADSDDDPYDAKFKGQSPYMVPLLLNWERQVAVWSKSARRRLHKKNVFYIAPCGRRLRNLSEVTQYLKVTHSKLTIDLFTFDSHIRPDVRAEALAKPLLDDYSCGFEDVPIPVVNSVDAEPVERIKIEYEPRRFPAPGVDLRIGAGFCSGCSCTDDCSNEETCECRQLTREMIVRLHPSLRPVNRGYKHRRLDPPSNIFSGIFECNDACGCSKKRCFNRVVQQPLRIPLQLFKTAEKGWGIRSLIDLPAGTFVCIYAGMIMTDLMADNMGREAGDEYFADLDLIESVVGDILLPKCLILSE</sequence>
<dbReference type="GO" id="GO:0003677">
    <property type="term" value="F:DNA binding"/>
    <property type="evidence" value="ECO:0007669"/>
    <property type="project" value="InterPro"/>
</dbReference>
<dbReference type="GO" id="GO:0070828">
    <property type="term" value="P:heterochromatin organization"/>
    <property type="evidence" value="ECO:0007669"/>
    <property type="project" value="TreeGrafter"/>
</dbReference>
<keyword evidence="10" id="KW-0539">Nucleus</keyword>
<dbReference type="PANTHER" id="PTHR46024:SF1">
    <property type="entry name" value="HISTONE-LYSINE N-METHYLTRANSFERASE EGGLESS"/>
    <property type="match status" value="1"/>
</dbReference>
<protein>
    <submittedName>
        <fullName evidence="15">MBD domain-containing protein</fullName>
    </submittedName>
</protein>
<dbReference type="InterPro" id="IPR051516">
    <property type="entry name" value="SETDB_methyltransferase"/>
</dbReference>
<dbReference type="InterPro" id="IPR016177">
    <property type="entry name" value="DNA-bd_dom_sf"/>
</dbReference>
<dbReference type="PROSITE" id="PS50982">
    <property type="entry name" value="MBD"/>
    <property type="match status" value="1"/>
</dbReference>
<dbReference type="Proteomes" id="UP000887566">
    <property type="component" value="Unplaced"/>
</dbReference>
<evidence type="ECO:0000256" key="2">
    <source>
        <dbReference type="ARBA" id="ARBA00022491"/>
    </source>
</evidence>
<evidence type="ECO:0000256" key="6">
    <source>
        <dbReference type="ARBA" id="ARBA00022723"/>
    </source>
</evidence>
<dbReference type="Pfam" id="PF18359">
    <property type="entry name" value="Tudor_5"/>
    <property type="match status" value="1"/>
</dbReference>
<dbReference type="GO" id="GO:0008270">
    <property type="term" value="F:zinc ion binding"/>
    <property type="evidence" value="ECO:0007669"/>
    <property type="project" value="InterPro"/>
</dbReference>
<accession>A0A914WQ09</accession>
<keyword evidence="9" id="KW-0156">Chromatin regulator</keyword>
<evidence type="ECO:0000256" key="1">
    <source>
        <dbReference type="ARBA" id="ARBA00004123"/>
    </source>
</evidence>
<evidence type="ECO:0000256" key="9">
    <source>
        <dbReference type="ARBA" id="ARBA00022853"/>
    </source>
</evidence>
<dbReference type="Pfam" id="PF01429">
    <property type="entry name" value="MBD"/>
    <property type="match status" value="1"/>
</dbReference>
<dbReference type="SUPFAM" id="SSF82199">
    <property type="entry name" value="SET domain"/>
    <property type="match status" value="1"/>
</dbReference>
<dbReference type="SMART" id="SM00391">
    <property type="entry name" value="MBD"/>
    <property type="match status" value="1"/>
</dbReference>
<evidence type="ECO:0000256" key="5">
    <source>
        <dbReference type="ARBA" id="ARBA00022691"/>
    </source>
</evidence>
<evidence type="ECO:0000259" key="12">
    <source>
        <dbReference type="PROSITE" id="PS50867"/>
    </source>
</evidence>
<name>A0A914WQ09_9BILA</name>
<feature type="domain" description="Pre-SET" evidence="12">
    <location>
        <begin position="865"/>
        <end position="940"/>
    </location>
</feature>
<evidence type="ECO:0000313" key="14">
    <source>
        <dbReference type="Proteomes" id="UP000887566"/>
    </source>
</evidence>
<evidence type="ECO:0000256" key="4">
    <source>
        <dbReference type="ARBA" id="ARBA00022679"/>
    </source>
</evidence>
<keyword evidence="2" id="KW-0678">Repressor</keyword>
<dbReference type="AlphaFoldDB" id="A0A914WQ09"/>
<keyword evidence="6" id="KW-0479">Metal-binding</keyword>
<feature type="region of interest" description="Disordered" evidence="11">
    <location>
        <begin position="635"/>
        <end position="665"/>
    </location>
</feature>
<dbReference type="InterPro" id="IPR041291">
    <property type="entry name" value="TUDOR_5"/>
</dbReference>
<dbReference type="GO" id="GO:0010629">
    <property type="term" value="P:negative regulation of gene expression"/>
    <property type="evidence" value="ECO:0007669"/>
    <property type="project" value="TreeGrafter"/>
</dbReference>
<keyword evidence="3" id="KW-0489">Methyltransferase</keyword>
<feature type="domain" description="MBD" evidence="13">
    <location>
        <begin position="729"/>
        <end position="802"/>
    </location>
</feature>
<evidence type="ECO:0000256" key="7">
    <source>
        <dbReference type="ARBA" id="ARBA00022737"/>
    </source>
</evidence>
<dbReference type="Gene3D" id="2.170.270.10">
    <property type="entry name" value="SET domain"/>
    <property type="match status" value="1"/>
</dbReference>
<evidence type="ECO:0000256" key="3">
    <source>
        <dbReference type="ARBA" id="ARBA00022603"/>
    </source>
</evidence>
<dbReference type="Pfam" id="PF05033">
    <property type="entry name" value="Pre-SET"/>
    <property type="match status" value="1"/>
</dbReference>
<dbReference type="InterPro" id="IPR001739">
    <property type="entry name" value="Methyl_CpG_DNA-bd"/>
</dbReference>
<dbReference type="WBParaSite" id="PSAMB.scaffold482size49770.g6375.t1">
    <property type="protein sequence ID" value="PSAMB.scaffold482size49770.g6375.t1"/>
    <property type="gene ID" value="PSAMB.scaffold482size49770.g6375"/>
</dbReference>
<dbReference type="GO" id="GO:0005634">
    <property type="term" value="C:nucleus"/>
    <property type="evidence" value="ECO:0007669"/>
    <property type="project" value="UniProtKB-SubCell"/>
</dbReference>
<dbReference type="InterPro" id="IPR046341">
    <property type="entry name" value="SET_dom_sf"/>
</dbReference>
<dbReference type="PANTHER" id="PTHR46024">
    <property type="entry name" value="HISTONE-LYSINE N-METHYLTRANSFERASE EGGLESS"/>
    <property type="match status" value="1"/>
</dbReference>
<dbReference type="Gene3D" id="2.30.30.140">
    <property type="match status" value="1"/>
</dbReference>
<organism evidence="14 15">
    <name type="scientific">Plectus sambesii</name>
    <dbReference type="NCBI Taxonomy" id="2011161"/>
    <lineage>
        <taxon>Eukaryota</taxon>
        <taxon>Metazoa</taxon>
        <taxon>Ecdysozoa</taxon>
        <taxon>Nematoda</taxon>
        <taxon>Chromadorea</taxon>
        <taxon>Plectida</taxon>
        <taxon>Plectina</taxon>
        <taxon>Plectoidea</taxon>
        <taxon>Plectidae</taxon>
        <taxon>Plectus</taxon>
    </lineage>
</organism>
<dbReference type="Gene3D" id="3.30.890.10">
    <property type="entry name" value="Methyl-cpg-binding Protein 2, Chain A"/>
    <property type="match status" value="1"/>
</dbReference>
<proteinExistence type="predicted"/>
<evidence type="ECO:0000256" key="8">
    <source>
        <dbReference type="ARBA" id="ARBA00022833"/>
    </source>
</evidence>